<name>A0AAW0DR52_9AGAR</name>
<reference evidence="1 2" key="1">
    <citation type="journal article" date="2024" name="J Genomics">
        <title>Draft genome sequencing and assembly of Favolaschia claudopus CIRM-BRFM 2984 isolated from oak limbs.</title>
        <authorList>
            <person name="Navarro D."/>
            <person name="Drula E."/>
            <person name="Chaduli D."/>
            <person name="Cazenave R."/>
            <person name="Ahrendt S."/>
            <person name="Wang J."/>
            <person name="Lipzen A."/>
            <person name="Daum C."/>
            <person name="Barry K."/>
            <person name="Grigoriev I.V."/>
            <person name="Favel A."/>
            <person name="Rosso M.N."/>
            <person name="Martin F."/>
        </authorList>
    </citation>
    <scope>NUCLEOTIDE SEQUENCE [LARGE SCALE GENOMIC DNA]</scope>
    <source>
        <strain evidence="1 2">CIRM-BRFM 2984</strain>
    </source>
</reference>
<proteinExistence type="predicted"/>
<protein>
    <submittedName>
        <fullName evidence="1">Uncharacterized protein</fullName>
    </submittedName>
</protein>
<evidence type="ECO:0000313" key="2">
    <source>
        <dbReference type="Proteomes" id="UP001362999"/>
    </source>
</evidence>
<dbReference type="AlphaFoldDB" id="A0AAW0DR52"/>
<comment type="caution">
    <text evidence="1">The sequence shown here is derived from an EMBL/GenBank/DDBJ whole genome shotgun (WGS) entry which is preliminary data.</text>
</comment>
<dbReference type="Proteomes" id="UP001362999">
    <property type="component" value="Unassembled WGS sequence"/>
</dbReference>
<gene>
    <name evidence="1" type="ORF">R3P38DRAFT_3343484</name>
</gene>
<accession>A0AAW0DR52</accession>
<evidence type="ECO:0000313" key="1">
    <source>
        <dbReference type="EMBL" id="KAK7054042.1"/>
    </source>
</evidence>
<sequence length="304" mass="33154">MCSVGHLVQWCAGIAREYRPLSDLAQSPLVRATHPKRSPKAHPLRSIQKVALPGLPRNPTRSNILTMKRSRLWSHHSMHDLLRGTRYHALERADEDLPGMQATSSSSANIRGTPQVWALIIVCISQPSSGTSLNCLVPRISVSHSYPPPLGFVGPGVRIRAQVGRMVGREDNRGQEHLLWGQPKNTEPGKVPFACILLIVEEVEAPNASFVNAKRDTDDVDDNCSSNALGRGGTAVVASSKARVQRSNFCLLAPESKPPVLDSSVLCKSDLSSLNPLFSTTLETTQEWDTAHNAFVTSTCEVED</sequence>
<dbReference type="EMBL" id="JAWWNJ010000006">
    <property type="protein sequence ID" value="KAK7054042.1"/>
    <property type="molecule type" value="Genomic_DNA"/>
</dbReference>
<keyword evidence="2" id="KW-1185">Reference proteome</keyword>
<organism evidence="1 2">
    <name type="scientific">Favolaschia claudopus</name>
    <dbReference type="NCBI Taxonomy" id="2862362"/>
    <lineage>
        <taxon>Eukaryota</taxon>
        <taxon>Fungi</taxon>
        <taxon>Dikarya</taxon>
        <taxon>Basidiomycota</taxon>
        <taxon>Agaricomycotina</taxon>
        <taxon>Agaricomycetes</taxon>
        <taxon>Agaricomycetidae</taxon>
        <taxon>Agaricales</taxon>
        <taxon>Marasmiineae</taxon>
        <taxon>Mycenaceae</taxon>
        <taxon>Favolaschia</taxon>
    </lineage>
</organism>